<accession>A0A6A4I6P2</accession>
<dbReference type="Proteomes" id="UP000799118">
    <property type="component" value="Unassembled WGS sequence"/>
</dbReference>
<gene>
    <name evidence="1" type="ORF">BT96DRAFT_417891</name>
</gene>
<sequence length="521" mass="58771">MMIISTFPEVAFVDLPKDLQDRIDTAFHSVAHYFADSSVNNKPPTKKQKLLDDNNISPTKDLRISTPSVPQALRELDSLPVNDELLNDFFQELGPEISGGYTINTWREVCAVFVERESLEVGQRKSSASAESEAQPILDERLRNLANQLLQTRNQKPLPSLSALEALSTIELIAVAKTYIDEYPYNKQIRRYWPKQLTPSGGLKALSEKEQKRYSVTLKAFIDFPRDALKVLDRTLKPEEAQRHFILKEILSQRDDLESIGSRHCALLEQIRAVTATPSASQTPTSGGQLPESVLMRDNYRCLMSGTMTENAEDQDRMRLHHHSGIVRRITGQLQIAHGMPQGLQETAWIMLKAITGMSFDGWKADCAENALVLLSSLHALLGAFKLYLELDDDKRLIVRGRKVSDKANPITSLRGVPSAYYQTQNCDRVLLDKPLPLPPPLLSDQLHVPFLDSKFFHLHRLIGDVFWMVASADPSILEPDEDEEDVTVLNDKNIFRVLDKLDSENMEYGDVCKAKQTVPV</sequence>
<reference evidence="1" key="1">
    <citation type="journal article" date="2019" name="Environ. Microbiol.">
        <title>Fungal ecological strategies reflected in gene transcription - a case study of two litter decomposers.</title>
        <authorList>
            <person name="Barbi F."/>
            <person name="Kohler A."/>
            <person name="Barry K."/>
            <person name="Baskaran P."/>
            <person name="Daum C."/>
            <person name="Fauchery L."/>
            <person name="Ihrmark K."/>
            <person name="Kuo A."/>
            <person name="LaButti K."/>
            <person name="Lipzen A."/>
            <person name="Morin E."/>
            <person name="Grigoriev I.V."/>
            <person name="Henrissat B."/>
            <person name="Lindahl B."/>
            <person name="Martin F."/>
        </authorList>
    </citation>
    <scope>NUCLEOTIDE SEQUENCE</scope>
    <source>
        <strain evidence="1">JB14</strain>
    </source>
</reference>
<name>A0A6A4I6P2_9AGAR</name>
<dbReference type="EMBL" id="ML769416">
    <property type="protein sequence ID" value="KAE9404435.1"/>
    <property type="molecule type" value="Genomic_DNA"/>
</dbReference>
<dbReference type="AlphaFoldDB" id="A0A6A4I6P2"/>
<proteinExistence type="predicted"/>
<protein>
    <submittedName>
        <fullName evidence="1">Uncharacterized protein</fullName>
    </submittedName>
</protein>
<evidence type="ECO:0000313" key="1">
    <source>
        <dbReference type="EMBL" id="KAE9404435.1"/>
    </source>
</evidence>
<organism evidence="1 2">
    <name type="scientific">Gymnopus androsaceus JB14</name>
    <dbReference type="NCBI Taxonomy" id="1447944"/>
    <lineage>
        <taxon>Eukaryota</taxon>
        <taxon>Fungi</taxon>
        <taxon>Dikarya</taxon>
        <taxon>Basidiomycota</taxon>
        <taxon>Agaricomycotina</taxon>
        <taxon>Agaricomycetes</taxon>
        <taxon>Agaricomycetidae</taxon>
        <taxon>Agaricales</taxon>
        <taxon>Marasmiineae</taxon>
        <taxon>Omphalotaceae</taxon>
        <taxon>Gymnopus</taxon>
    </lineage>
</organism>
<evidence type="ECO:0000313" key="2">
    <source>
        <dbReference type="Proteomes" id="UP000799118"/>
    </source>
</evidence>
<dbReference type="OrthoDB" id="3054210at2759"/>
<keyword evidence="2" id="KW-1185">Reference proteome</keyword>